<dbReference type="InterPro" id="IPR011990">
    <property type="entry name" value="TPR-like_helical_dom_sf"/>
</dbReference>
<dbReference type="InterPro" id="IPR019734">
    <property type="entry name" value="TPR_rpt"/>
</dbReference>
<evidence type="ECO:0000256" key="1">
    <source>
        <dbReference type="ARBA" id="ARBA00022737"/>
    </source>
</evidence>
<organism evidence="4 5">
    <name type="scientific">Nitratidesulfovibrio vulgaris (strain ATCC 29579 / DSM 644 / CCUG 34227 / NCIMB 8303 / VKM B-1760 / Hildenborough)</name>
    <name type="common">Desulfovibrio vulgaris</name>
    <dbReference type="NCBI Taxonomy" id="882"/>
    <lineage>
        <taxon>Bacteria</taxon>
        <taxon>Pseudomonadati</taxon>
        <taxon>Thermodesulfobacteriota</taxon>
        <taxon>Desulfovibrionia</taxon>
        <taxon>Desulfovibrionales</taxon>
        <taxon>Desulfovibrionaceae</taxon>
        <taxon>Nitratidesulfovibrio</taxon>
    </lineage>
</organism>
<dbReference type="KEGG" id="dvu:DVUA0036"/>
<keyword evidence="2 3" id="KW-0802">TPR repeat</keyword>
<dbReference type="Proteomes" id="UP000002194">
    <property type="component" value="Plasmid pDV"/>
</dbReference>
<dbReference type="PANTHER" id="PTHR45586">
    <property type="entry name" value="TPR REPEAT-CONTAINING PROTEIN PA4667"/>
    <property type="match status" value="1"/>
</dbReference>
<feature type="repeat" description="TPR" evidence="3">
    <location>
        <begin position="762"/>
        <end position="795"/>
    </location>
</feature>
<dbReference type="EMBL" id="AE017286">
    <property type="protein sequence ID" value="AAS94414.1"/>
    <property type="molecule type" value="Genomic_DNA"/>
</dbReference>
<dbReference type="PANTHER" id="PTHR45586:SF1">
    <property type="entry name" value="LIPOPOLYSACCHARIDE ASSEMBLY PROTEIN B"/>
    <property type="match status" value="1"/>
</dbReference>
<evidence type="ECO:0000313" key="5">
    <source>
        <dbReference type="Proteomes" id="UP000002194"/>
    </source>
</evidence>
<accession>Q72WQ3</accession>
<dbReference type="Pfam" id="PF13432">
    <property type="entry name" value="TPR_16"/>
    <property type="match status" value="4"/>
</dbReference>
<gene>
    <name evidence="4" type="ordered locus">DVUA0036</name>
</gene>
<keyword evidence="4" id="KW-0614">Plasmid</keyword>
<evidence type="ECO:0000256" key="3">
    <source>
        <dbReference type="PROSITE-ProRule" id="PRU00339"/>
    </source>
</evidence>
<dbReference type="PhylomeDB" id="Q72WQ3"/>
<proteinExistence type="predicted"/>
<feature type="repeat" description="TPR" evidence="3">
    <location>
        <begin position="326"/>
        <end position="359"/>
    </location>
</feature>
<feature type="repeat" description="TPR" evidence="3">
    <location>
        <begin position="191"/>
        <end position="224"/>
    </location>
</feature>
<keyword evidence="5" id="KW-1185">Reference proteome</keyword>
<geneLocation type="plasmid" evidence="4 5">
    <name>pDV</name>
</geneLocation>
<dbReference type="PROSITE" id="PS50293">
    <property type="entry name" value="TPR_REGION"/>
    <property type="match status" value="1"/>
</dbReference>
<protein>
    <submittedName>
        <fullName evidence="4">TPR domain protein</fullName>
    </submittedName>
</protein>
<dbReference type="PROSITE" id="PS50005">
    <property type="entry name" value="TPR"/>
    <property type="match status" value="5"/>
</dbReference>
<feature type="repeat" description="TPR" evidence="3">
    <location>
        <begin position="728"/>
        <end position="761"/>
    </location>
</feature>
<dbReference type="HOGENOM" id="CLU_007251_0_1_7"/>
<keyword evidence="1" id="KW-0677">Repeat</keyword>
<evidence type="ECO:0000313" key="4">
    <source>
        <dbReference type="EMBL" id="AAS94414.1"/>
    </source>
</evidence>
<dbReference type="AlphaFoldDB" id="Q72WQ3"/>
<dbReference type="SMART" id="SM00028">
    <property type="entry name" value="TPR"/>
    <property type="match status" value="15"/>
</dbReference>
<dbReference type="Gene3D" id="1.25.40.10">
    <property type="entry name" value="Tetratricopeptide repeat domain"/>
    <property type="match status" value="6"/>
</dbReference>
<dbReference type="PATRIC" id="fig|882.5.peg.3110"/>
<dbReference type="SUPFAM" id="SSF48452">
    <property type="entry name" value="TPR-like"/>
    <property type="match status" value="4"/>
</dbReference>
<dbReference type="EnsemblBacteria" id="AAS94414">
    <property type="protein sequence ID" value="AAS94414"/>
    <property type="gene ID" value="DVUA0036"/>
</dbReference>
<dbReference type="SMR" id="Q72WQ3"/>
<sequence>MDAPGPKPLRVARYWLYTGEHPARTTEVPVWNKLCLSVCCAILVLTASSCGADKSSDFLTEGRKLMDAGNAAGAVVLFRNALEKTPADYTLHLELGRAYIALGKLDLAEGELQKCLRQQPDDPPLNLALGELYVARNEPAKALPHLARYEQGAGETAVSRELAGLAHAQARSPEEARAALERSIALDAKRVTPRLALARLFLYRGDLKRAVATVDEALAVAPEDRLALTLRGDLLLRQGDAPGALVVFRKVASLAPGDDYARYMSGLLALQTGDEAGAAAVAASMNKDFKDNSLTLMLDGALAAQRKDYTLAASLFQRSVAMRPSLEGYYKLGMALYGKGDLETALSQFNRVLEATPEYDAARRMTVTILLAQRRVAEARQEAQKLVERNPSDAAAHFMLASAQMAAGDRAGAERSFEAGLALQPAHVPALLQLSRLKQADGRPDEALEDLKAAVVAAPDDLAVRNALFAYHLGRGDTGKGVQVVLEGLRGTPQDAILYTMLVPVYVNMGDEAKGLDAVAQAHRADPDFPDAYLAGLRLHAGAGRAEQALAESEAYLARKPDAPGFLLASGALLDLLGRTAEADARFDKALAANDPRVSFAVAERAVASGQDEKARRVLEEALRQHDQTTLRDALAIQLARMGKPDDALALYTAIETQRPREALLGRYRLLTHLDRHQEAADTARELGRRESASPLPVLLEAAAFERMGQRPQGVALLEAAHRKSGDPELLLAMGGMLERNGDEARAETCYRDALKARPDHVPTLLAYAGLDMRRKEYAKATALYEKAVSIAPDDVVALNNLAMAYLEKASRDATPQKALRLALQAYTRAPDNPAVLDTLGVCMMANGRADDAARAFGRAVVAVPGNPSLRYRHAEALFKAGRKDMAAEELRAALQTPDFPEAAKARDLLRKTGN</sequence>
<dbReference type="InterPro" id="IPR051012">
    <property type="entry name" value="CellSynth/LPSAsmb/PSIAsmb"/>
</dbReference>
<dbReference type="Pfam" id="PF14559">
    <property type="entry name" value="TPR_19"/>
    <property type="match status" value="2"/>
</dbReference>
<evidence type="ECO:0000256" key="2">
    <source>
        <dbReference type="ARBA" id="ARBA00022803"/>
    </source>
</evidence>
<dbReference type="OrthoDB" id="220004at2"/>
<reference evidence="4 5" key="1">
    <citation type="journal article" date="2004" name="Nat. Biotechnol.">
        <title>The genome sequence of the anaerobic, sulfate-reducing bacterium Desulfovibrio vulgaris Hildenborough.</title>
        <authorList>
            <person name="Heidelberg J.F."/>
            <person name="Seshadri R."/>
            <person name="Haveman S.A."/>
            <person name="Hemme C.L."/>
            <person name="Paulsen I.T."/>
            <person name="Kolonay J.F."/>
            <person name="Eisen J.A."/>
            <person name="Ward N."/>
            <person name="Methe B."/>
            <person name="Brinkac L.M."/>
            <person name="Daugherty S.C."/>
            <person name="Deboy R.T."/>
            <person name="Dodson R.J."/>
            <person name="Durkin A.S."/>
            <person name="Madupu R."/>
            <person name="Nelson W.C."/>
            <person name="Sullivan S.A."/>
            <person name="Fouts D."/>
            <person name="Haft D.H."/>
            <person name="Selengut J."/>
            <person name="Peterson J.D."/>
            <person name="Davidsen T.M."/>
            <person name="Zafar N."/>
            <person name="Zhou L."/>
            <person name="Radune D."/>
            <person name="Dimitrov G."/>
            <person name="Hance M."/>
            <person name="Tran K."/>
            <person name="Khouri H."/>
            <person name="Gill J."/>
            <person name="Utterback T.R."/>
            <person name="Feldblyum T.V."/>
            <person name="Wall J.D."/>
            <person name="Voordouw G."/>
            <person name="Fraser C.M."/>
        </authorList>
    </citation>
    <scope>NUCLEOTIDE SEQUENCE [LARGE SCALE GENOMIC DNA]</scope>
    <source>
        <strain evidence="5">ATCC 29579 / DSM 644 / NCIMB 8303 / VKM B-1760 / Hildenborough</strain>
        <plasmid evidence="5">pDV</plasmid>
    </source>
</reference>
<name>Q72WQ3_NITV2</name>
<feature type="repeat" description="TPR" evidence="3">
    <location>
        <begin position="89"/>
        <end position="122"/>
    </location>
</feature>